<organism evidence="10 11">
    <name type="scientific">Geranomyces variabilis</name>
    <dbReference type="NCBI Taxonomy" id="109894"/>
    <lineage>
        <taxon>Eukaryota</taxon>
        <taxon>Fungi</taxon>
        <taxon>Fungi incertae sedis</taxon>
        <taxon>Chytridiomycota</taxon>
        <taxon>Chytridiomycota incertae sedis</taxon>
        <taxon>Chytridiomycetes</taxon>
        <taxon>Spizellomycetales</taxon>
        <taxon>Powellomycetaceae</taxon>
        <taxon>Geranomyces</taxon>
    </lineage>
</organism>
<evidence type="ECO:0000256" key="8">
    <source>
        <dbReference type="RuleBase" id="RU361215"/>
    </source>
</evidence>
<dbReference type="FunFam" id="3.40.532.10:FF:000006">
    <property type="entry name" value="Ubiquitin carboxyl-terminal hydrolase"/>
    <property type="match status" value="1"/>
</dbReference>
<reference evidence="10" key="1">
    <citation type="submission" date="2020-05" db="EMBL/GenBank/DDBJ databases">
        <title>Phylogenomic resolution of chytrid fungi.</title>
        <authorList>
            <person name="Stajich J.E."/>
            <person name="Amses K."/>
            <person name="Simmons R."/>
            <person name="Seto K."/>
            <person name="Myers J."/>
            <person name="Bonds A."/>
            <person name="Quandt C.A."/>
            <person name="Barry K."/>
            <person name="Liu P."/>
            <person name="Grigoriev I."/>
            <person name="Longcore J.E."/>
            <person name="James T.Y."/>
        </authorList>
    </citation>
    <scope>NUCLEOTIDE SEQUENCE</scope>
    <source>
        <strain evidence="10">JEL0379</strain>
    </source>
</reference>
<dbReference type="InterPro" id="IPR001578">
    <property type="entry name" value="Peptidase_C12_UCH"/>
</dbReference>
<sequence>MADTTTAPTSWIPLEANPEVMNKYSQRLGVSSAWSFTDVWGLDDDLLAFIPRPVRAVVLLFPITEKYEDFRRAEEAQIREDGQVVSPHVFFVRQTIGNACGTIGLLHALVNNAEELKLDDGPLKDIIAQTRNLSPDDRASVLETSAALARVHEESSQEGQTAAPPRDSDVDLHFICFVQKEGRIYELDGRKPFPVDHGPTATANGGTDGDILTDAVRVIKQFTARDPDNLNFTVIAFAPTQT</sequence>
<comment type="similarity">
    <text evidence="2 7 8">Belongs to the peptidase C12 family.</text>
</comment>
<keyword evidence="5 7" id="KW-0378">Hydrolase</keyword>
<evidence type="ECO:0000256" key="4">
    <source>
        <dbReference type="ARBA" id="ARBA00022786"/>
    </source>
</evidence>
<evidence type="ECO:0000313" key="10">
    <source>
        <dbReference type="EMBL" id="KAJ3183480.1"/>
    </source>
</evidence>
<evidence type="ECO:0000256" key="7">
    <source>
        <dbReference type="PROSITE-ProRule" id="PRU01393"/>
    </source>
</evidence>
<accession>A0AAD5TUQ2</accession>
<evidence type="ECO:0000259" key="9">
    <source>
        <dbReference type="PROSITE" id="PS52048"/>
    </source>
</evidence>
<keyword evidence="11" id="KW-1185">Reference proteome</keyword>
<evidence type="ECO:0000313" key="11">
    <source>
        <dbReference type="Proteomes" id="UP001212152"/>
    </source>
</evidence>
<evidence type="ECO:0000256" key="3">
    <source>
        <dbReference type="ARBA" id="ARBA00022670"/>
    </source>
</evidence>
<dbReference type="PROSITE" id="PS52048">
    <property type="entry name" value="UCH_DOMAIN"/>
    <property type="match status" value="1"/>
</dbReference>
<dbReference type="GO" id="GO:0016579">
    <property type="term" value="P:protein deubiquitination"/>
    <property type="evidence" value="ECO:0007669"/>
    <property type="project" value="TreeGrafter"/>
</dbReference>
<dbReference type="CDD" id="cd09616">
    <property type="entry name" value="Peptidase_C12_UCH_L1_L3"/>
    <property type="match status" value="1"/>
</dbReference>
<dbReference type="GO" id="GO:0005737">
    <property type="term" value="C:cytoplasm"/>
    <property type="evidence" value="ECO:0007669"/>
    <property type="project" value="TreeGrafter"/>
</dbReference>
<evidence type="ECO:0000256" key="5">
    <source>
        <dbReference type="ARBA" id="ARBA00022801"/>
    </source>
</evidence>
<feature type="active site" description="Proton donor" evidence="7">
    <location>
        <position position="173"/>
    </location>
</feature>
<dbReference type="PANTHER" id="PTHR10589">
    <property type="entry name" value="UBIQUITIN CARBOXYL-TERMINAL HYDROLASE"/>
    <property type="match status" value="1"/>
</dbReference>
<evidence type="ECO:0000256" key="6">
    <source>
        <dbReference type="ARBA" id="ARBA00022807"/>
    </source>
</evidence>
<dbReference type="GO" id="GO:0004843">
    <property type="term" value="F:cysteine-type deubiquitinase activity"/>
    <property type="evidence" value="ECO:0007669"/>
    <property type="project" value="UniProtKB-UniRule"/>
</dbReference>
<feature type="domain" description="UCH catalytic" evidence="9">
    <location>
        <begin position="10"/>
        <end position="239"/>
    </location>
</feature>
<gene>
    <name evidence="10" type="primary">UCHL3</name>
    <name evidence="10" type="ORF">HDU87_006799</name>
</gene>
<proteinExistence type="inferred from homology"/>
<name>A0AAD5TUQ2_9FUNG</name>
<evidence type="ECO:0000256" key="2">
    <source>
        <dbReference type="ARBA" id="ARBA00009326"/>
    </source>
</evidence>
<dbReference type="SUPFAM" id="SSF54001">
    <property type="entry name" value="Cysteine proteinases"/>
    <property type="match status" value="1"/>
</dbReference>
<comment type="caution">
    <text evidence="10">The sequence shown here is derived from an EMBL/GenBank/DDBJ whole genome shotgun (WGS) entry which is preliminary data.</text>
</comment>
<dbReference type="Proteomes" id="UP001212152">
    <property type="component" value="Unassembled WGS sequence"/>
</dbReference>
<dbReference type="Gene3D" id="3.40.532.10">
    <property type="entry name" value="Peptidase C12, ubiquitin carboxyl-terminal hydrolase"/>
    <property type="match status" value="1"/>
</dbReference>
<protein>
    <recommendedName>
        <fullName evidence="8">Ubiquitin carboxyl-terminal hydrolase</fullName>
        <ecNumber evidence="8">3.4.19.12</ecNumber>
    </recommendedName>
</protein>
<keyword evidence="3 7" id="KW-0645">Protease</keyword>
<dbReference type="EMBL" id="JADGJQ010000006">
    <property type="protein sequence ID" value="KAJ3183480.1"/>
    <property type="molecule type" value="Genomic_DNA"/>
</dbReference>
<dbReference type="EC" id="3.4.19.12" evidence="8"/>
<dbReference type="InterPro" id="IPR036959">
    <property type="entry name" value="Peptidase_C12_UCH_sf"/>
</dbReference>
<dbReference type="AlphaFoldDB" id="A0AAD5TUQ2"/>
<dbReference type="InterPro" id="IPR038765">
    <property type="entry name" value="Papain-like_cys_pep_sf"/>
</dbReference>
<dbReference type="PRINTS" id="PR00707">
    <property type="entry name" value="UBCTHYDRLASE"/>
</dbReference>
<keyword evidence="6 7" id="KW-0788">Thiol protease</keyword>
<comment type="catalytic activity">
    <reaction evidence="1 7 8">
        <text>Thiol-dependent hydrolysis of ester, thioester, amide, peptide and isopeptide bonds formed by the C-terminal Gly of ubiquitin (a 76-residue protein attached to proteins as an intracellular targeting signal).</text>
        <dbReference type="EC" id="3.4.19.12"/>
    </reaction>
</comment>
<feature type="active site" description="Nucleophile" evidence="7">
    <location>
        <position position="100"/>
    </location>
</feature>
<feature type="site" description="Transition state stabilizer" evidence="7">
    <location>
        <position position="94"/>
    </location>
</feature>
<dbReference type="PANTHER" id="PTHR10589:SF17">
    <property type="entry name" value="UBIQUITIN CARBOXYL-TERMINAL HYDROLASE"/>
    <property type="match status" value="1"/>
</dbReference>
<dbReference type="GO" id="GO:0006511">
    <property type="term" value="P:ubiquitin-dependent protein catabolic process"/>
    <property type="evidence" value="ECO:0007669"/>
    <property type="project" value="UniProtKB-UniRule"/>
</dbReference>
<keyword evidence="4 7" id="KW-0833">Ubl conjugation pathway</keyword>
<evidence type="ECO:0000256" key="1">
    <source>
        <dbReference type="ARBA" id="ARBA00000707"/>
    </source>
</evidence>
<dbReference type="Pfam" id="PF01088">
    <property type="entry name" value="Peptidase_C12"/>
    <property type="match status" value="1"/>
</dbReference>
<feature type="site" description="Important for enzyme activity" evidence="7">
    <location>
        <position position="188"/>
    </location>
</feature>